<comment type="caution">
    <text evidence="3">The sequence shown here is derived from an EMBL/GenBank/DDBJ whole genome shotgun (WGS) entry which is preliminary data.</text>
</comment>
<dbReference type="InterPro" id="IPR003018">
    <property type="entry name" value="GAF"/>
</dbReference>
<feature type="domain" description="PAC" evidence="1">
    <location>
        <begin position="191"/>
        <end position="243"/>
    </location>
</feature>
<dbReference type="PROSITE" id="PS50887">
    <property type="entry name" value="GGDEF"/>
    <property type="match status" value="1"/>
</dbReference>
<dbReference type="PANTHER" id="PTHR44757:SF2">
    <property type="entry name" value="BIOFILM ARCHITECTURE MAINTENANCE PROTEIN MBAA"/>
    <property type="match status" value="1"/>
</dbReference>
<dbReference type="AlphaFoldDB" id="A0A1E5Q441"/>
<sequence length="568" mass="62701">MHTDAAGEDDAKVDDILSPEGALVSGYGEAAVLLNLKTASLTTNSHAERIEALFEGDINDQLASLTQKAVDNGCVVSANLTLPTPAGQVVFQVNLIPNVLGHQVLFLFHDQTLDSNLRDALIESRQRFKDLVEISSDFSWEVGEDGCFVFVSRAGALGYASDELIGRRPEEIIISPDEYDPIPFLSDDRIEDVEVWMHRADGGMACVVVSAIPFNEEDGTRVGVRGVCRDVTSERERTTALAHAHQREQVLGYIVNTIRDEINPTDMLAAAAAATARAMGASGCRVLRTTLDEGEDARLQFEIAAEFGSGGPGQFGDDFLKFSHDHPWLREEEIEGWRVIGAPCLHGGEINGVICLWKRADWTDDDRLLVNDISNQLGIAIEQIENHESILRLSRTDAMTGLLNRRAFYDEELPRRFHRMEHDLSTGALFYIDMDNFKMVNDVHGHLKGDEAIITLCNLLHDFVRPGDVISRLGGDEFALWLDGVDEQTAVVRSQHLLKMSQKLQDLSGHPDCPLGISIGIAVYRPEAKEPLESLLARADAAMYEVKQNSKGDFCLAAPYVAKPNREL</sequence>
<dbReference type="InterPro" id="IPR000014">
    <property type="entry name" value="PAS"/>
</dbReference>
<evidence type="ECO:0008006" key="5">
    <source>
        <dbReference type="Google" id="ProtNLM"/>
    </source>
</evidence>
<dbReference type="STRING" id="28181.BEN30_00880"/>
<proteinExistence type="predicted"/>
<dbReference type="NCBIfam" id="TIGR00229">
    <property type="entry name" value="sensory_box"/>
    <property type="match status" value="1"/>
</dbReference>
<dbReference type="Gene3D" id="3.30.450.20">
    <property type="entry name" value="PAS domain"/>
    <property type="match status" value="1"/>
</dbReference>
<dbReference type="Pfam" id="PF00990">
    <property type="entry name" value="GGDEF"/>
    <property type="match status" value="1"/>
</dbReference>
<evidence type="ECO:0000259" key="1">
    <source>
        <dbReference type="PROSITE" id="PS50113"/>
    </source>
</evidence>
<dbReference type="InterPro" id="IPR000160">
    <property type="entry name" value="GGDEF_dom"/>
</dbReference>
<dbReference type="CDD" id="cd00130">
    <property type="entry name" value="PAS"/>
    <property type="match status" value="1"/>
</dbReference>
<dbReference type="Proteomes" id="UP000095347">
    <property type="component" value="Unassembled WGS sequence"/>
</dbReference>
<dbReference type="PROSITE" id="PS50113">
    <property type="entry name" value="PAC"/>
    <property type="match status" value="1"/>
</dbReference>
<dbReference type="EMBL" id="MCGG01000067">
    <property type="protein sequence ID" value="OEJ64696.1"/>
    <property type="molecule type" value="Genomic_DNA"/>
</dbReference>
<dbReference type="PANTHER" id="PTHR44757">
    <property type="entry name" value="DIGUANYLATE CYCLASE DGCP"/>
    <property type="match status" value="1"/>
</dbReference>
<dbReference type="CDD" id="cd01949">
    <property type="entry name" value="GGDEF"/>
    <property type="match status" value="1"/>
</dbReference>
<dbReference type="SUPFAM" id="SSF55073">
    <property type="entry name" value="Nucleotide cyclase"/>
    <property type="match status" value="1"/>
</dbReference>
<protein>
    <recommendedName>
        <fullName evidence="5">Diguanylate cyclase</fullName>
    </recommendedName>
</protein>
<dbReference type="Pfam" id="PF13426">
    <property type="entry name" value="PAS_9"/>
    <property type="match status" value="1"/>
</dbReference>
<keyword evidence="4" id="KW-1185">Reference proteome</keyword>
<dbReference type="InterPro" id="IPR043128">
    <property type="entry name" value="Rev_trsase/Diguanyl_cyclase"/>
</dbReference>
<dbReference type="Gene3D" id="3.30.70.270">
    <property type="match status" value="1"/>
</dbReference>
<dbReference type="InterPro" id="IPR000700">
    <property type="entry name" value="PAS-assoc_C"/>
</dbReference>
<evidence type="ECO:0000313" key="3">
    <source>
        <dbReference type="EMBL" id="OEJ64696.1"/>
    </source>
</evidence>
<evidence type="ECO:0000259" key="2">
    <source>
        <dbReference type="PROSITE" id="PS50887"/>
    </source>
</evidence>
<reference evidence="4" key="1">
    <citation type="submission" date="2016-07" db="EMBL/GenBank/DDBJ databases">
        <authorList>
            <person name="Florea S."/>
            <person name="Webb J.S."/>
            <person name="Jaromczyk J."/>
            <person name="Schardl C.L."/>
        </authorList>
    </citation>
    <scope>NUCLEOTIDE SEQUENCE [LARGE SCALE GENOMIC DNA]</scope>
    <source>
        <strain evidence="4">MV-1</strain>
    </source>
</reference>
<name>A0A1E5Q441_9PROT</name>
<dbReference type="SUPFAM" id="SSF55781">
    <property type="entry name" value="GAF domain-like"/>
    <property type="match status" value="1"/>
</dbReference>
<dbReference type="SUPFAM" id="SSF55785">
    <property type="entry name" value="PYP-like sensor domain (PAS domain)"/>
    <property type="match status" value="1"/>
</dbReference>
<evidence type="ECO:0000313" key="4">
    <source>
        <dbReference type="Proteomes" id="UP000095347"/>
    </source>
</evidence>
<organism evidence="3 4">
    <name type="scientific">Magnetovibrio blakemorei</name>
    <dbReference type="NCBI Taxonomy" id="28181"/>
    <lineage>
        <taxon>Bacteria</taxon>
        <taxon>Pseudomonadati</taxon>
        <taxon>Pseudomonadota</taxon>
        <taxon>Alphaproteobacteria</taxon>
        <taxon>Rhodospirillales</taxon>
        <taxon>Magnetovibrionaceae</taxon>
        <taxon>Magnetovibrio</taxon>
    </lineage>
</organism>
<gene>
    <name evidence="3" type="ORF">BEN30_00880</name>
</gene>
<dbReference type="SMART" id="SM00267">
    <property type="entry name" value="GGDEF"/>
    <property type="match status" value="1"/>
</dbReference>
<dbReference type="InterPro" id="IPR052155">
    <property type="entry name" value="Biofilm_reg_signaling"/>
</dbReference>
<dbReference type="InterPro" id="IPR029016">
    <property type="entry name" value="GAF-like_dom_sf"/>
</dbReference>
<dbReference type="InterPro" id="IPR035965">
    <property type="entry name" value="PAS-like_dom_sf"/>
</dbReference>
<feature type="domain" description="GGDEF" evidence="2">
    <location>
        <begin position="425"/>
        <end position="559"/>
    </location>
</feature>
<dbReference type="Pfam" id="PF01590">
    <property type="entry name" value="GAF"/>
    <property type="match status" value="1"/>
</dbReference>
<dbReference type="Gene3D" id="3.30.450.40">
    <property type="match status" value="1"/>
</dbReference>
<accession>A0A1E5Q441</accession>
<dbReference type="InterPro" id="IPR029787">
    <property type="entry name" value="Nucleotide_cyclase"/>
</dbReference>
<dbReference type="NCBIfam" id="TIGR00254">
    <property type="entry name" value="GGDEF"/>
    <property type="match status" value="1"/>
</dbReference>